<dbReference type="STRING" id="1886670.PTI45_01074"/>
<gene>
    <name evidence="2" type="ORF">PTI45_01074</name>
</gene>
<proteinExistence type="predicted"/>
<evidence type="ECO:0000259" key="1">
    <source>
        <dbReference type="Pfam" id="PF01261"/>
    </source>
</evidence>
<sequence length="258" mass="30030">MNYMRLKGSLDQPSLDNRLSYNPEIIEFYLSATDMQRTDFIRTRIRELKARGVTVYLHHPSRYQHTFLDIMSTNIELRRFYHESTQQLVQICKEEGAKCVLHAHYVRSENTEVSRERTIALREEIAAILEYGREQIVWEDSTEGLFCYSNPYLIDDLIIPLSLPLNVDVSHTFIAFRGDNHKLREVLERTAPYAVYYHLVDSMGQVHDSLPLGEGLIDWQMVKPFVEGKDYIFEINLVGDHSDCTPMVESAKYFAALS</sequence>
<organism evidence="2 3">
    <name type="scientific">Paenibacillus nuruki</name>
    <dbReference type="NCBI Taxonomy" id="1886670"/>
    <lineage>
        <taxon>Bacteria</taxon>
        <taxon>Bacillati</taxon>
        <taxon>Bacillota</taxon>
        <taxon>Bacilli</taxon>
        <taxon>Bacillales</taxon>
        <taxon>Paenibacillaceae</taxon>
        <taxon>Paenibacillus</taxon>
    </lineage>
</organism>
<dbReference type="InterPro" id="IPR036237">
    <property type="entry name" value="Xyl_isomerase-like_sf"/>
</dbReference>
<comment type="caution">
    <text evidence="2">The sequence shown here is derived from an EMBL/GenBank/DDBJ whole genome shotgun (WGS) entry which is preliminary data.</text>
</comment>
<feature type="domain" description="Xylose isomerase-like TIM barrel" evidence="1">
    <location>
        <begin position="45"/>
        <end position="231"/>
    </location>
</feature>
<dbReference type="Proteomes" id="UP000094578">
    <property type="component" value="Unassembled WGS sequence"/>
</dbReference>
<dbReference type="Pfam" id="PF01261">
    <property type="entry name" value="AP_endonuc_2"/>
    <property type="match status" value="1"/>
</dbReference>
<evidence type="ECO:0000313" key="3">
    <source>
        <dbReference type="Proteomes" id="UP000094578"/>
    </source>
</evidence>
<dbReference type="EMBL" id="MDER01000030">
    <property type="protein sequence ID" value="ODP29591.1"/>
    <property type="molecule type" value="Genomic_DNA"/>
</dbReference>
<evidence type="ECO:0000313" key="2">
    <source>
        <dbReference type="EMBL" id="ODP29591.1"/>
    </source>
</evidence>
<name>A0A1E3L7K6_9BACL</name>
<keyword evidence="3" id="KW-1185">Reference proteome</keyword>
<protein>
    <recommendedName>
        <fullName evidence="1">Xylose isomerase-like TIM barrel domain-containing protein</fullName>
    </recommendedName>
</protein>
<dbReference type="AlphaFoldDB" id="A0A1E3L7K6"/>
<dbReference type="Gene3D" id="3.20.20.150">
    <property type="entry name" value="Divalent-metal-dependent TIM barrel enzymes"/>
    <property type="match status" value="1"/>
</dbReference>
<dbReference type="SUPFAM" id="SSF51658">
    <property type="entry name" value="Xylose isomerase-like"/>
    <property type="match status" value="1"/>
</dbReference>
<dbReference type="InterPro" id="IPR013022">
    <property type="entry name" value="Xyl_isomerase-like_TIM-brl"/>
</dbReference>
<reference evidence="2 3" key="1">
    <citation type="submission" date="2016-08" db="EMBL/GenBank/DDBJ databases">
        <title>Genome sequencing of Paenibacillus sp. TI45-13ar, isolated from Korean traditional nuruk.</title>
        <authorList>
            <person name="Kim S.-J."/>
        </authorList>
    </citation>
    <scope>NUCLEOTIDE SEQUENCE [LARGE SCALE GENOMIC DNA]</scope>
    <source>
        <strain evidence="2 3">TI45-13ar</strain>
    </source>
</reference>
<accession>A0A1E3L7K6</accession>